<organism evidence="2 3">
    <name type="scientific">Clohesyomyces aquaticus</name>
    <dbReference type="NCBI Taxonomy" id="1231657"/>
    <lineage>
        <taxon>Eukaryota</taxon>
        <taxon>Fungi</taxon>
        <taxon>Dikarya</taxon>
        <taxon>Ascomycota</taxon>
        <taxon>Pezizomycotina</taxon>
        <taxon>Dothideomycetes</taxon>
        <taxon>Pleosporomycetidae</taxon>
        <taxon>Pleosporales</taxon>
        <taxon>Lindgomycetaceae</taxon>
        <taxon>Clohesyomyces</taxon>
    </lineage>
</organism>
<proteinExistence type="predicted"/>
<reference evidence="2 3" key="1">
    <citation type="submission" date="2016-07" db="EMBL/GenBank/DDBJ databases">
        <title>Pervasive Adenine N6-methylation of Active Genes in Fungi.</title>
        <authorList>
            <consortium name="DOE Joint Genome Institute"/>
            <person name="Mondo S.J."/>
            <person name="Dannebaum R.O."/>
            <person name="Kuo R.C."/>
            <person name="Labutti K."/>
            <person name="Haridas S."/>
            <person name="Kuo A."/>
            <person name="Salamov A."/>
            <person name="Ahrendt S.R."/>
            <person name="Lipzen A."/>
            <person name="Sullivan W."/>
            <person name="Andreopoulos W.B."/>
            <person name="Clum A."/>
            <person name="Lindquist E."/>
            <person name="Daum C."/>
            <person name="Ramamoorthy G.K."/>
            <person name="Gryganskyi A."/>
            <person name="Culley D."/>
            <person name="Magnuson J.K."/>
            <person name="James T.Y."/>
            <person name="O'Malley M.A."/>
            <person name="Stajich J.E."/>
            <person name="Spatafora J.W."/>
            <person name="Visel A."/>
            <person name="Grigoriev I.V."/>
        </authorList>
    </citation>
    <scope>NUCLEOTIDE SEQUENCE [LARGE SCALE GENOMIC DNA]</scope>
    <source>
        <strain evidence="2 3">CBS 115471</strain>
    </source>
</reference>
<dbReference type="AlphaFoldDB" id="A0A1Y1YJJ5"/>
<accession>A0A1Y1YJJ5</accession>
<dbReference type="Proteomes" id="UP000193144">
    <property type="component" value="Unassembled WGS sequence"/>
</dbReference>
<gene>
    <name evidence="2" type="ORF">BCR34DRAFT_628441</name>
</gene>
<evidence type="ECO:0000256" key="1">
    <source>
        <dbReference type="SAM" id="Phobius"/>
    </source>
</evidence>
<evidence type="ECO:0000313" key="3">
    <source>
        <dbReference type="Proteomes" id="UP000193144"/>
    </source>
</evidence>
<keyword evidence="3" id="KW-1185">Reference proteome</keyword>
<keyword evidence="1" id="KW-0472">Membrane</keyword>
<name>A0A1Y1YJJ5_9PLEO</name>
<dbReference type="EMBL" id="MCFA01000220">
    <property type="protein sequence ID" value="ORX98179.1"/>
    <property type="molecule type" value="Genomic_DNA"/>
</dbReference>
<comment type="caution">
    <text evidence="2">The sequence shown here is derived from an EMBL/GenBank/DDBJ whole genome shotgun (WGS) entry which is preliminary data.</text>
</comment>
<feature type="transmembrane region" description="Helical" evidence="1">
    <location>
        <begin position="377"/>
        <end position="396"/>
    </location>
</feature>
<evidence type="ECO:0000313" key="2">
    <source>
        <dbReference type="EMBL" id="ORX98179.1"/>
    </source>
</evidence>
<keyword evidence="1" id="KW-1133">Transmembrane helix</keyword>
<dbReference type="OrthoDB" id="5428890at2759"/>
<keyword evidence="1" id="KW-0812">Transmembrane</keyword>
<sequence>MLRPSDTGQTLGLEDTLVQRPSQGTLAGKTHVWRNISAFSTLKTPETPAILPTPLLERDSTSVGHNLSWYDWWIYSVLSEAKTEGAILWMNVFIAVWRGVCLEAAKPHSTVDAIVTSLVDQGLLCLKDDTRGRDHARILVFSIIGWQTMLYRPDTGSSPSSELVITNETSDYRGQAHWALRQSKTASKKSLHDFLMGFGVMLPCHKKVFRKLESISSASFNAQLLVKVGGLDVDERVLYLFRHPSFCVIHRPSGNTRPANTTLHSCAAAPGVSSHWATSEDVDHLLGEILLSYRLLFGQNKASRHLFRTMRPFEDAHEEGKDDSLADICGKKNPHSTIHLYFPVLRSRIAVLERFLSTKRPRTWKEIWNDKRDSASWLTFWAVLVIVILQIVQIGLQAKQG</sequence>
<protein>
    <submittedName>
        <fullName evidence="2">Uncharacterized protein</fullName>
    </submittedName>
</protein>